<dbReference type="PANTHER" id="PTHR36838:SF4">
    <property type="entry name" value="AUXIN EFFLUX CARRIER FAMILY PROTEIN"/>
    <property type="match status" value="1"/>
</dbReference>
<keyword evidence="3" id="KW-0813">Transport</keyword>
<dbReference type="InterPro" id="IPR004776">
    <property type="entry name" value="Mem_transp_PIN-like"/>
</dbReference>
<comment type="similarity">
    <text evidence="2">Belongs to the auxin efflux carrier (TC 2.A.69) family.</text>
</comment>
<evidence type="ECO:0000256" key="6">
    <source>
        <dbReference type="ARBA" id="ARBA00022989"/>
    </source>
</evidence>
<dbReference type="PANTHER" id="PTHR36838">
    <property type="entry name" value="AUXIN EFFLUX CARRIER FAMILY PROTEIN"/>
    <property type="match status" value="1"/>
</dbReference>
<organism evidence="9 10">
    <name type="scientific">Pseudomonas guineae</name>
    <dbReference type="NCBI Taxonomy" id="425504"/>
    <lineage>
        <taxon>Bacteria</taxon>
        <taxon>Pseudomonadati</taxon>
        <taxon>Pseudomonadota</taxon>
        <taxon>Gammaproteobacteria</taxon>
        <taxon>Pseudomonadales</taxon>
        <taxon>Pseudomonadaceae</taxon>
        <taxon>Pseudomonas</taxon>
    </lineage>
</organism>
<name>A0A1I3FU02_9PSED</name>
<dbReference type="Proteomes" id="UP000243606">
    <property type="component" value="Unassembled WGS sequence"/>
</dbReference>
<dbReference type="GO" id="GO:0055085">
    <property type="term" value="P:transmembrane transport"/>
    <property type="evidence" value="ECO:0007669"/>
    <property type="project" value="InterPro"/>
</dbReference>
<dbReference type="Gene3D" id="1.20.1530.20">
    <property type="match status" value="1"/>
</dbReference>
<evidence type="ECO:0000256" key="1">
    <source>
        <dbReference type="ARBA" id="ARBA00004651"/>
    </source>
</evidence>
<keyword evidence="4" id="KW-1003">Cell membrane</keyword>
<evidence type="ECO:0000256" key="2">
    <source>
        <dbReference type="ARBA" id="ARBA00010145"/>
    </source>
</evidence>
<sequence>MRLPKMTAWLWLEVAVLELLLALWPLFALIVAGYYLRRLAFPNEAFWPGAERLNYYMLFPALLFSSLATAPLDNPALPRLALAVMLALASAWLALLLVRRLRGWPAGRFGAFAQGILRFNTYLGLAAVGSLFGQPGLTLAALMLALMVPTVNVLSVWSLTAERGVSVRSLLLPILKNPLILACLGGALVNLSGLGLPGGSDRLLSLLAAASLPLGLLCVGAALKPEQLGGEVPALVGNSLLRLLAMPSLAWAVAYGLELPAMESTVLVLFFALPTAPTAYVLTRQLGGDSQLMAGIITLQTLLAAASLPLLLMLVAG</sequence>
<evidence type="ECO:0000313" key="9">
    <source>
        <dbReference type="EMBL" id="SFI14655.1"/>
    </source>
</evidence>
<gene>
    <name evidence="9" type="ORF">SAMN05216206_1631</name>
</gene>
<reference evidence="10" key="1">
    <citation type="submission" date="2016-10" db="EMBL/GenBank/DDBJ databases">
        <authorList>
            <person name="Varghese N."/>
            <person name="Submissions S."/>
        </authorList>
    </citation>
    <scope>NUCLEOTIDE SEQUENCE [LARGE SCALE GENOMIC DNA]</scope>
    <source>
        <strain evidence="10">LMG 24016</strain>
    </source>
</reference>
<keyword evidence="7 8" id="KW-0472">Membrane</keyword>
<dbReference type="STRING" id="425504.SAMN05216206_1631"/>
<proteinExistence type="inferred from homology"/>
<accession>A0A1I3FU02</accession>
<keyword evidence="6 8" id="KW-1133">Transmembrane helix</keyword>
<feature type="transmembrane region" description="Helical" evidence="8">
    <location>
        <begin position="109"/>
        <end position="132"/>
    </location>
</feature>
<feature type="transmembrane region" description="Helical" evidence="8">
    <location>
        <begin position="6"/>
        <end position="32"/>
    </location>
</feature>
<feature type="transmembrane region" description="Helical" evidence="8">
    <location>
        <begin position="294"/>
        <end position="316"/>
    </location>
</feature>
<evidence type="ECO:0000256" key="7">
    <source>
        <dbReference type="ARBA" id="ARBA00023136"/>
    </source>
</evidence>
<comment type="subcellular location">
    <subcellularLocation>
        <location evidence="1">Cell membrane</location>
        <topology evidence="1">Multi-pass membrane protein</topology>
    </subcellularLocation>
</comment>
<feature type="transmembrane region" description="Helical" evidence="8">
    <location>
        <begin position="53"/>
        <end position="70"/>
    </location>
</feature>
<dbReference type="InterPro" id="IPR038770">
    <property type="entry name" value="Na+/solute_symporter_sf"/>
</dbReference>
<dbReference type="Pfam" id="PF03547">
    <property type="entry name" value="Mem_trans"/>
    <property type="match status" value="1"/>
</dbReference>
<feature type="transmembrane region" description="Helical" evidence="8">
    <location>
        <begin position="203"/>
        <end position="223"/>
    </location>
</feature>
<dbReference type="GO" id="GO:0005886">
    <property type="term" value="C:plasma membrane"/>
    <property type="evidence" value="ECO:0007669"/>
    <property type="project" value="UniProtKB-SubCell"/>
</dbReference>
<feature type="transmembrane region" description="Helical" evidence="8">
    <location>
        <begin position="76"/>
        <end position="97"/>
    </location>
</feature>
<feature type="transmembrane region" description="Helical" evidence="8">
    <location>
        <begin position="179"/>
        <end position="197"/>
    </location>
</feature>
<evidence type="ECO:0000256" key="4">
    <source>
        <dbReference type="ARBA" id="ARBA00022475"/>
    </source>
</evidence>
<feature type="transmembrane region" description="Helical" evidence="8">
    <location>
        <begin position="261"/>
        <end position="282"/>
    </location>
</feature>
<feature type="transmembrane region" description="Helical" evidence="8">
    <location>
        <begin position="235"/>
        <end position="255"/>
    </location>
</feature>
<evidence type="ECO:0000256" key="8">
    <source>
        <dbReference type="SAM" id="Phobius"/>
    </source>
</evidence>
<dbReference type="AlphaFoldDB" id="A0A1I3FU02"/>
<keyword evidence="5 8" id="KW-0812">Transmembrane</keyword>
<keyword evidence="10" id="KW-1185">Reference proteome</keyword>
<dbReference type="EMBL" id="FOQL01000001">
    <property type="protein sequence ID" value="SFI14655.1"/>
    <property type="molecule type" value="Genomic_DNA"/>
</dbReference>
<evidence type="ECO:0000256" key="5">
    <source>
        <dbReference type="ARBA" id="ARBA00022692"/>
    </source>
</evidence>
<evidence type="ECO:0000313" key="10">
    <source>
        <dbReference type="Proteomes" id="UP000243606"/>
    </source>
</evidence>
<evidence type="ECO:0008006" key="11">
    <source>
        <dbReference type="Google" id="ProtNLM"/>
    </source>
</evidence>
<evidence type="ECO:0000256" key="3">
    <source>
        <dbReference type="ARBA" id="ARBA00022448"/>
    </source>
</evidence>
<protein>
    <recommendedName>
        <fullName evidence="11">Transporter</fullName>
    </recommendedName>
</protein>